<dbReference type="EMBL" id="KN728231">
    <property type="protein sequence ID" value="KIH64128.1"/>
    <property type="molecule type" value="Genomic_DNA"/>
</dbReference>
<dbReference type="Proteomes" id="UP000054047">
    <property type="component" value="Unassembled WGS sequence"/>
</dbReference>
<evidence type="ECO:0000313" key="2">
    <source>
        <dbReference type="Proteomes" id="UP000054047"/>
    </source>
</evidence>
<organism evidence="1 2">
    <name type="scientific">Ancylostoma duodenale</name>
    <dbReference type="NCBI Taxonomy" id="51022"/>
    <lineage>
        <taxon>Eukaryota</taxon>
        <taxon>Metazoa</taxon>
        <taxon>Ecdysozoa</taxon>
        <taxon>Nematoda</taxon>
        <taxon>Chromadorea</taxon>
        <taxon>Rhabditida</taxon>
        <taxon>Rhabditina</taxon>
        <taxon>Rhabditomorpha</taxon>
        <taxon>Strongyloidea</taxon>
        <taxon>Ancylostomatidae</taxon>
        <taxon>Ancylostomatinae</taxon>
        <taxon>Ancylostoma</taxon>
    </lineage>
</organism>
<protein>
    <submittedName>
        <fullName evidence="1">Uncharacterized protein</fullName>
    </submittedName>
</protein>
<accession>A0A0C2D3S7</accession>
<name>A0A0C2D3S7_9BILA</name>
<sequence>MADLKSGIPYSLLYALKEARQWLNLIETCAMHLAGRHQSAAVLAMFSRVSKRMKASKMTHAISLDEFMHNRDALLDLADQTLKQIDSASAPVKTLFQKIFALENDKNNREKERETEIAEIEKVFGKLTENEKKEITTLGENYEKKAQAVGLEDLLLTIKD</sequence>
<evidence type="ECO:0000313" key="1">
    <source>
        <dbReference type="EMBL" id="KIH64128.1"/>
    </source>
</evidence>
<proteinExistence type="predicted"/>
<keyword evidence="2" id="KW-1185">Reference proteome</keyword>
<gene>
    <name evidence="1" type="ORF">ANCDUO_05563</name>
</gene>
<dbReference type="AlphaFoldDB" id="A0A0C2D3S7"/>
<reference evidence="1 2" key="1">
    <citation type="submission" date="2013-12" db="EMBL/GenBank/DDBJ databases">
        <title>Draft genome of the parsitic nematode Ancylostoma duodenale.</title>
        <authorList>
            <person name="Mitreva M."/>
        </authorList>
    </citation>
    <scope>NUCLEOTIDE SEQUENCE [LARGE SCALE GENOMIC DNA]</scope>
    <source>
        <strain evidence="1 2">Zhejiang</strain>
    </source>
</reference>
<dbReference type="OrthoDB" id="5864337at2759"/>